<dbReference type="EMBL" id="LGIA01000182">
    <property type="protein sequence ID" value="KOH43515.1"/>
    <property type="molecule type" value="Genomic_DNA"/>
</dbReference>
<sequence length="46" mass="5285">MSQAKNKSAFYKLSFFQKSPFIVPSATLLLGREHDLSQDFLQHITN</sequence>
<dbReference type="AlphaFoldDB" id="A0A0L8V4U7"/>
<gene>
    <name evidence="1" type="ORF">NC99_35990</name>
</gene>
<comment type="caution">
    <text evidence="1">The sequence shown here is derived from an EMBL/GenBank/DDBJ whole genome shotgun (WGS) entry which is preliminary data.</text>
</comment>
<organism evidence="1 2">
    <name type="scientific">Sunxiuqinia dokdonensis</name>
    <dbReference type="NCBI Taxonomy" id="1409788"/>
    <lineage>
        <taxon>Bacteria</taxon>
        <taxon>Pseudomonadati</taxon>
        <taxon>Bacteroidota</taxon>
        <taxon>Bacteroidia</taxon>
        <taxon>Marinilabiliales</taxon>
        <taxon>Prolixibacteraceae</taxon>
        <taxon>Sunxiuqinia</taxon>
    </lineage>
</organism>
<dbReference type="Proteomes" id="UP000036958">
    <property type="component" value="Unassembled WGS sequence"/>
</dbReference>
<reference evidence="2" key="1">
    <citation type="submission" date="2015-07" db="EMBL/GenBank/DDBJ databases">
        <title>Genome sequencing of Sunxiuqinia dokdonensis strain SK.</title>
        <authorList>
            <person name="Ahn S."/>
            <person name="Kim B.-C."/>
        </authorList>
    </citation>
    <scope>NUCLEOTIDE SEQUENCE [LARGE SCALE GENOMIC DNA]</scope>
    <source>
        <strain evidence="2">SK</strain>
    </source>
</reference>
<evidence type="ECO:0000313" key="1">
    <source>
        <dbReference type="EMBL" id="KOH43515.1"/>
    </source>
</evidence>
<accession>A0A0L8V4U7</accession>
<keyword evidence="2" id="KW-1185">Reference proteome</keyword>
<evidence type="ECO:0000313" key="2">
    <source>
        <dbReference type="Proteomes" id="UP000036958"/>
    </source>
</evidence>
<proteinExistence type="predicted"/>
<protein>
    <submittedName>
        <fullName evidence="1">Uncharacterized protein</fullName>
    </submittedName>
</protein>
<name>A0A0L8V4U7_9BACT</name>